<keyword evidence="3" id="KW-0540">Nuclease</keyword>
<evidence type="ECO:0000313" key="4">
    <source>
        <dbReference type="Proteomes" id="UP000707731"/>
    </source>
</evidence>
<dbReference type="CDD" id="cd06260">
    <property type="entry name" value="DUF820-like"/>
    <property type="match status" value="1"/>
</dbReference>
<evidence type="ECO:0000259" key="2">
    <source>
        <dbReference type="Pfam" id="PF05685"/>
    </source>
</evidence>
<reference evidence="3 4" key="1">
    <citation type="submission" date="2020-10" db="EMBL/GenBank/DDBJ databases">
        <title>Identification of Nocardia species via Next-generation sequencing and recognition of intraspecies genetic diversity.</title>
        <authorList>
            <person name="Li P."/>
            <person name="Li P."/>
            <person name="Lu B."/>
        </authorList>
    </citation>
    <scope>NUCLEOTIDE SEQUENCE [LARGE SCALE GENOMIC DNA]</scope>
    <source>
        <strain evidence="3 4">BJ06-0143</strain>
    </source>
</reference>
<dbReference type="SUPFAM" id="SSF52980">
    <property type="entry name" value="Restriction endonuclease-like"/>
    <property type="match status" value="1"/>
</dbReference>
<evidence type="ECO:0000313" key="3">
    <source>
        <dbReference type="EMBL" id="MBF6354774.1"/>
    </source>
</evidence>
<dbReference type="InterPro" id="IPR012296">
    <property type="entry name" value="Nuclease_put_TT1808"/>
</dbReference>
<dbReference type="Proteomes" id="UP000707731">
    <property type="component" value="Unassembled WGS sequence"/>
</dbReference>
<dbReference type="EMBL" id="JADLQN010000001">
    <property type="protein sequence ID" value="MBF6354774.1"/>
    <property type="molecule type" value="Genomic_DNA"/>
</dbReference>
<sequence>MSERRVTPGAGRGPYSTDDLHALPGRGRDYELEDGWLVEVDRGARHDHVVRRMARSLDRAADLALHVCIGGGWEVGTSSGVRKPDIVVVPREVIRHALVADPPRVLAGDQVRLAVEVIAPATASERTDRVRKVREYAAAGIPEYWIVEHHPRARVHRLVLDDGIYHARSVVDPGSVLIAEVGQVNGFRVVMDPAELLEI</sequence>
<gene>
    <name evidence="3" type="ORF">IU449_09495</name>
</gene>
<dbReference type="GO" id="GO:0004519">
    <property type="term" value="F:endonuclease activity"/>
    <property type="evidence" value="ECO:0007669"/>
    <property type="project" value="UniProtKB-KW"/>
</dbReference>
<dbReference type="Gene3D" id="3.90.1570.10">
    <property type="entry name" value="tt1808, chain A"/>
    <property type="match status" value="1"/>
</dbReference>
<dbReference type="RefSeq" id="WP_195001475.1">
    <property type="nucleotide sequence ID" value="NZ_JADLQN010000001.1"/>
</dbReference>
<accession>A0ABS0D8H8</accession>
<evidence type="ECO:0000256" key="1">
    <source>
        <dbReference type="SAM" id="MobiDB-lite"/>
    </source>
</evidence>
<dbReference type="InterPro" id="IPR011335">
    <property type="entry name" value="Restrct_endonuc-II-like"/>
</dbReference>
<protein>
    <submittedName>
        <fullName evidence="3">Uma2 family endonuclease</fullName>
    </submittedName>
</protein>
<dbReference type="PANTHER" id="PTHR35400:SF3">
    <property type="entry name" value="SLL1072 PROTEIN"/>
    <property type="match status" value="1"/>
</dbReference>
<keyword evidence="3" id="KW-0378">Hydrolase</keyword>
<organism evidence="3 4">
    <name type="scientific">Nocardia higoensis</name>
    <dbReference type="NCBI Taxonomy" id="228599"/>
    <lineage>
        <taxon>Bacteria</taxon>
        <taxon>Bacillati</taxon>
        <taxon>Actinomycetota</taxon>
        <taxon>Actinomycetes</taxon>
        <taxon>Mycobacteriales</taxon>
        <taxon>Nocardiaceae</taxon>
        <taxon>Nocardia</taxon>
    </lineage>
</organism>
<comment type="caution">
    <text evidence="3">The sequence shown here is derived from an EMBL/GenBank/DDBJ whole genome shotgun (WGS) entry which is preliminary data.</text>
</comment>
<feature type="region of interest" description="Disordered" evidence="1">
    <location>
        <begin position="1"/>
        <end position="22"/>
    </location>
</feature>
<dbReference type="InterPro" id="IPR008538">
    <property type="entry name" value="Uma2"/>
</dbReference>
<keyword evidence="4" id="KW-1185">Reference proteome</keyword>
<dbReference type="PANTHER" id="PTHR35400">
    <property type="entry name" value="SLR1083 PROTEIN"/>
    <property type="match status" value="1"/>
</dbReference>
<keyword evidence="3" id="KW-0255">Endonuclease</keyword>
<dbReference type="Pfam" id="PF05685">
    <property type="entry name" value="Uma2"/>
    <property type="match status" value="1"/>
</dbReference>
<name>A0ABS0D8H8_9NOCA</name>
<feature type="domain" description="Putative restriction endonuclease" evidence="2">
    <location>
        <begin position="18"/>
        <end position="181"/>
    </location>
</feature>
<proteinExistence type="predicted"/>